<dbReference type="PANTHER" id="PTHR34069:SF2">
    <property type="entry name" value="BETA-KETOACYL-[ACYL-CARRIER-PROTEIN] SYNTHASE III"/>
    <property type="match status" value="1"/>
</dbReference>
<reference evidence="5 6" key="1">
    <citation type="submission" date="2016-11" db="EMBL/GenBank/DDBJ databases">
        <authorList>
            <person name="Jaros S."/>
            <person name="Januszkiewicz K."/>
            <person name="Wedrychowicz H."/>
        </authorList>
    </citation>
    <scope>NUCLEOTIDE SEQUENCE [LARGE SCALE GENOMIC DNA]</scope>
    <source>
        <strain evidence="5 6">DSM 24574</strain>
    </source>
</reference>
<feature type="domain" description="Beta-ketoacyl-[acyl-carrier-protein] synthase III C-terminal" evidence="4">
    <location>
        <begin position="284"/>
        <end position="362"/>
    </location>
</feature>
<dbReference type="InterPro" id="IPR014030">
    <property type="entry name" value="Ketoacyl_synth_N"/>
</dbReference>
<name>A0A1M5THB5_9BACT</name>
<dbReference type="EMBL" id="FQWQ01000003">
    <property type="protein sequence ID" value="SHH50040.1"/>
    <property type="molecule type" value="Genomic_DNA"/>
</dbReference>
<dbReference type="AlphaFoldDB" id="A0A1M5THB5"/>
<gene>
    <name evidence="5" type="ORF">SAMN04488109_4078</name>
</gene>
<dbReference type="SUPFAM" id="SSF53901">
    <property type="entry name" value="Thiolase-like"/>
    <property type="match status" value="2"/>
</dbReference>
<protein>
    <submittedName>
        <fullName evidence="5">3-oxoacyl-[acyl-carrier-protein] synthase-3</fullName>
    </submittedName>
</protein>
<evidence type="ECO:0000256" key="1">
    <source>
        <dbReference type="ARBA" id="ARBA00022679"/>
    </source>
</evidence>
<evidence type="ECO:0000259" key="3">
    <source>
        <dbReference type="Pfam" id="PF00109"/>
    </source>
</evidence>
<dbReference type="InterPro" id="IPR013747">
    <property type="entry name" value="ACP_syn_III_C"/>
</dbReference>
<dbReference type="Gene3D" id="3.40.47.10">
    <property type="match status" value="2"/>
</dbReference>
<dbReference type="CDD" id="cd00827">
    <property type="entry name" value="init_cond_enzymes"/>
    <property type="match status" value="1"/>
</dbReference>
<dbReference type="Proteomes" id="UP000184212">
    <property type="component" value="Unassembled WGS sequence"/>
</dbReference>
<keyword evidence="6" id="KW-1185">Reference proteome</keyword>
<dbReference type="InterPro" id="IPR016039">
    <property type="entry name" value="Thiolase-like"/>
</dbReference>
<evidence type="ECO:0000313" key="5">
    <source>
        <dbReference type="EMBL" id="SHH50040.1"/>
    </source>
</evidence>
<accession>A0A1M5THB5</accession>
<organism evidence="5 6">
    <name type="scientific">Chryseolinea serpens</name>
    <dbReference type="NCBI Taxonomy" id="947013"/>
    <lineage>
        <taxon>Bacteria</taxon>
        <taxon>Pseudomonadati</taxon>
        <taxon>Bacteroidota</taxon>
        <taxon>Cytophagia</taxon>
        <taxon>Cytophagales</taxon>
        <taxon>Fulvivirgaceae</taxon>
        <taxon>Chryseolinea</taxon>
    </lineage>
</organism>
<dbReference type="PANTHER" id="PTHR34069">
    <property type="entry name" value="3-OXOACYL-[ACYL-CARRIER-PROTEIN] SYNTHASE 3"/>
    <property type="match status" value="1"/>
</dbReference>
<dbReference type="NCBIfam" id="NF005293">
    <property type="entry name" value="PRK06816.1"/>
    <property type="match status" value="1"/>
</dbReference>
<evidence type="ECO:0000313" key="6">
    <source>
        <dbReference type="Proteomes" id="UP000184212"/>
    </source>
</evidence>
<keyword evidence="1" id="KW-0808">Transferase</keyword>
<dbReference type="RefSeq" id="WP_073137686.1">
    <property type="nucleotide sequence ID" value="NZ_FQWQ01000003.1"/>
</dbReference>
<evidence type="ECO:0000256" key="2">
    <source>
        <dbReference type="ARBA" id="ARBA00023315"/>
    </source>
</evidence>
<evidence type="ECO:0000259" key="4">
    <source>
        <dbReference type="Pfam" id="PF08541"/>
    </source>
</evidence>
<dbReference type="STRING" id="947013.SAMN04488109_4078"/>
<feature type="domain" description="Beta-ketoacyl synthase-like N-terminal" evidence="3">
    <location>
        <begin position="87"/>
        <end position="203"/>
    </location>
</feature>
<dbReference type="Pfam" id="PF08541">
    <property type="entry name" value="ACP_syn_III_C"/>
    <property type="match status" value="1"/>
</dbReference>
<dbReference type="GO" id="GO:0016746">
    <property type="term" value="F:acyltransferase activity"/>
    <property type="evidence" value="ECO:0007669"/>
    <property type="project" value="UniProtKB-KW"/>
</dbReference>
<keyword evidence="2" id="KW-0012">Acyltransferase</keyword>
<dbReference type="Pfam" id="PF00109">
    <property type="entry name" value="ketoacyl-synt"/>
    <property type="match status" value="1"/>
</dbReference>
<dbReference type="GO" id="GO:0044550">
    <property type="term" value="P:secondary metabolite biosynthetic process"/>
    <property type="evidence" value="ECO:0007669"/>
    <property type="project" value="TreeGrafter"/>
</dbReference>
<sequence length="379" mass="41767">MNRSVYITRLASFLPNEPVSNDEIESILGLINHQSSKAKPLILRNNQIKTRYYASDKQGNTTHTNTDLTTKAVEKLLDKDFTLEQIEVLSCGTTTPDQMLPAHAAMVHGVLGGIPVEINSATGACSAGIQALKFGYLSVLSGSAENAVCTGSERFSKWMLAKFFKEEAAKVAQLEGDGIIAFEKDFLRFMLSDGAGAALLESKPNPTGLSLKVEWVEQRSYAHELPACMYSGAVKDKEGKFIGWSDIDQEHWTAESVFSIKQDTKLLGEFIVKKGGELLKKIVDAKGVDVEKITYFLPHLSSQYFASRIEKELASLGMNIPGSKWFTNLSWVGNVGAASPYLMLEELFHSGRLKKGDTLLMMIPESARFNYAYVMLTVV</sequence>
<proteinExistence type="predicted"/>
<dbReference type="OrthoDB" id="2514738at2"/>